<feature type="transmembrane region" description="Helical" evidence="1">
    <location>
        <begin position="57"/>
        <end position="76"/>
    </location>
</feature>
<proteinExistence type="predicted"/>
<keyword evidence="1" id="KW-0472">Membrane</keyword>
<keyword evidence="3" id="KW-1185">Reference proteome</keyword>
<sequence length="136" mass="14440">MGESPRSCHAGQLKAEFRNVYSKTRFPLTGALLAFIGSAHTALGVAIWIAGVEQAELSFWFTAFGVAAVCFGIAVIEVERTRGYVPAPILAAIAVLTVFGLVFEPVSGFLTVLVPLAIGVRGWMRHRRVAAIPAAA</sequence>
<keyword evidence="1" id="KW-0812">Transmembrane</keyword>
<dbReference type="Pfam" id="PF20064">
    <property type="entry name" value="DUF6463"/>
    <property type="match status" value="1"/>
</dbReference>
<keyword evidence="1" id="KW-1133">Transmembrane helix</keyword>
<dbReference type="InterPro" id="IPR045590">
    <property type="entry name" value="DUF6463"/>
</dbReference>
<evidence type="ECO:0000313" key="3">
    <source>
        <dbReference type="Proteomes" id="UP000694257"/>
    </source>
</evidence>
<evidence type="ECO:0000313" key="2">
    <source>
        <dbReference type="EMBL" id="QXN95566.1"/>
    </source>
</evidence>
<accession>A0ABX8S6P0</accession>
<feature type="transmembrane region" description="Helical" evidence="1">
    <location>
        <begin position="28"/>
        <end position="51"/>
    </location>
</feature>
<organism evidence="2 3">
    <name type="scientific">Nocardia iowensis</name>
    <dbReference type="NCBI Taxonomy" id="204891"/>
    <lineage>
        <taxon>Bacteria</taxon>
        <taxon>Bacillati</taxon>
        <taxon>Actinomycetota</taxon>
        <taxon>Actinomycetes</taxon>
        <taxon>Mycobacteriales</taxon>
        <taxon>Nocardiaceae</taxon>
        <taxon>Nocardia</taxon>
    </lineage>
</organism>
<reference evidence="2 3" key="1">
    <citation type="submission" date="2021-07" db="EMBL/GenBank/DDBJ databases">
        <title>Whole Genome Sequence of Nocardia Iowensis.</title>
        <authorList>
            <person name="Lamm A."/>
            <person name="Collins-Fairclough A.M."/>
            <person name="Bunk B."/>
            <person name="Sproer C."/>
        </authorList>
    </citation>
    <scope>NUCLEOTIDE SEQUENCE [LARGE SCALE GENOMIC DNA]</scope>
    <source>
        <strain evidence="2 3">NRRL 5646</strain>
    </source>
</reference>
<protein>
    <submittedName>
        <fullName evidence="2">Uncharacterized protein</fullName>
    </submittedName>
</protein>
<evidence type="ECO:0000256" key="1">
    <source>
        <dbReference type="SAM" id="Phobius"/>
    </source>
</evidence>
<dbReference type="Proteomes" id="UP000694257">
    <property type="component" value="Chromosome"/>
</dbReference>
<gene>
    <name evidence="2" type="ORF">KV110_15295</name>
</gene>
<name>A0ABX8S6P0_NOCIO</name>
<dbReference type="EMBL" id="CP078145">
    <property type="protein sequence ID" value="QXN95566.1"/>
    <property type="molecule type" value="Genomic_DNA"/>
</dbReference>
<feature type="transmembrane region" description="Helical" evidence="1">
    <location>
        <begin position="108"/>
        <end position="124"/>
    </location>
</feature>
<feature type="transmembrane region" description="Helical" evidence="1">
    <location>
        <begin position="83"/>
        <end position="102"/>
    </location>
</feature>